<evidence type="ECO:0000256" key="2">
    <source>
        <dbReference type="SAM" id="Phobius"/>
    </source>
</evidence>
<dbReference type="Pfam" id="PF26153">
    <property type="entry name" value="LEA-2L_5"/>
    <property type="match status" value="1"/>
</dbReference>
<keyword evidence="2" id="KW-1133">Transmembrane helix</keyword>
<dbReference type="PANTHER" id="PTHR35895">
    <property type="entry name" value="CHROMOSOME 16, WHOLE GENOME SHOTGUN SEQUENCE"/>
    <property type="match status" value="1"/>
</dbReference>
<dbReference type="InterPro" id="IPR059065">
    <property type="entry name" value="Ig_Tag1-like_4th"/>
</dbReference>
<dbReference type="PANTHER" id="PTHR35895:SF3">
    <property type="entry name" value="PRE-RRNA PROCESSING PROTEIN"/>
    <property type="match status" value="1"/>
</dbReference>
<gene>
    <name evidence="6" type="ORF">FHETE_8606</name>
</gene>
<evidence type="ECO:0000259" key="5">
    <source>
        <dbReference type="Pfam" id="PF26153"/>
    </source>
</evidence>
<evidence type="ECO:0000313" key="7">
    <source>
        <dbReference type="Proteomes" id="UP000567885"/>
    </source>
</evidence>
<evidence type="ECO:0000259" key="4">
    <source>
        <dbReference type="Pfam" id="PF26150"/>
    </source>
</evidence>
<accession>A0A8H5SW59</accession>
<dbReference type="Pfam" id="PF26174">
    <property type="entry name" value="LEA-2_1"/>
    <property type="match status" value="1"/>
</dbReference>
<feature type="transmembrane region" description="Helical" evidence="2">
    <location>
        <begin position="79"/>
        <end position="99"/>
    </location>
</feature>
<comment type="caution">
    <text evidence="6">The sequence shown here is derived from an EMBL/GenBank/DDBJ whole genome shotgun (WGS) entry which is preliminary data.</text>
</comment>
<protein>
    <recommendedName>
        <fullName evidence="8">Pre-rrna processing protein</fullName>
    </recommendedName>
</protein>
<dbReference type="AlphaFoldDB" id="A0A8H5SW59"/>
<feature type="compositionally biased region" description="Polar residues" evidence="1">
    <location>
        <begin position="20"/>
        <end position="33"/>
    </location>
</feature>
<dbReference type="InterPro" id="IPR055011">
    <property type="entry name" value="Tag1_C"/>
</dbReference>
<dbReference type="Pfam" id="PF26150">
    <property type="entry name" value="LEA-2_4"/>
    <property type="match status" value="1"/>
</dbReference>
<keyword evidence="7" id="KW-1185">Reference proteome</keyword>
<dbReference type="InterPro" id="IPR046368">
    <property type="entry name" value="Tag1"/>
</dbReference>
<keyword evidence="2" id="KW-0472">Membrane</keyword>
<evidence type="ECO:0000256" key="1">
    <source>
        <dbReference type="SAM" id="MobiDB-lite"/>
    </source>
</evidence>
<dbReference type="EMBL" id="JAAGWQ010000185">
    <property type="protein sequence ID" value="KAF5661074.1"/>
    <property type="molecule type" value="Genomic_DNA"/>
</dbReference>
<proteinExistence type="predicted"/>
<evidence type="ECO:0000259" key="3">
    <source>
        <dbReference type="Pfam" id="PF22786"/>
    </source>
</evidence>
<sequence>MPADENEPLVSPAHNEEPTETSPLLSHSDNGHAQNVDESDERDEHHDASAQPQPSGWNFWPRRNNNKANIKSSWRWPSIIAMMILGFIVILIIVLGFLVPPAVKEYAEKAAVVEPTNLSIENITSDGIRARIRANVYLDGSRVDNKNSRRIGKAVTGIMRKLETKETTVNVYLPDYADALAGTAVIPPLVVDVVSGHINEMDFVAEVNPGDPEHIRKIANDWLDGKLKQLRVVGKTKVHLQSGVFPLGSHDVAESMVFEEKQIYPSKNSTDIIIANEVPSMPEYNIERLDLHDRPVDGHGREIIEADVSLKVYNDYPVSLRLPTLGFEVLVPNCDSSLPSISVADAITDPINIHAKTNVQANAKGIIRDIPESLVKACPHSASSPLDNFMDRYLHGEDAKVFVRGKKLNNTDTPDWITDIIESITVPVDFPGRSFDSLIRNFSLTDVDFKLPDPFADVDDPDGSPRVSGTAQVLAALPPELNVELGVDKIRANADLFYKKREMGELNLHHWQSANSTRVQENDETLLNITSRLVDVPMNITDGDVFSEVMQKLLFGGGDITLDIKAEVDVKVKTVLGILTVKKVPAEGKIPVNGFPGNVLGKLKPQVSEIEVLETTETGIQMRALVNLTNPTPYAATVPYLSVHILHDGELLGEAISRNVSFDLGENTDLPVYATWDPLRFGGDRAQEIGRKLLSDYVSGKNTTLTARTHKRSIPNVPIIGEALSNINITVPTPRITVPGEDEGENPRFITDATFHLFSSTATFTLLSPLLYNTLYIEHISATALYNHTEPIGQIVFDEPFPATPGRSQTPRLPVEWSPSRVGYGKLKEALGGSLKLDAVANVSVRLGSWTEKIHYVGKGIGAKVLPFRYSIMLVKVSKKVDIDDSSALKSPTPIPLNVSSGGKLSQAGLATTTSSEDLITGLEAEIDETMRVMEGIWDEMAIENGDLTIEG</sequence>
<dbReference type="Pfam" id="PF22786">
    <property type="entry name" value="Tag1_C"/>
    <property type="match status" value="1"/>
</dbReference>
<name>A0A8H5SW59_FUSHE</name>
<evidence type="ECO:0000313" key="6">
    <source>
        <dbReference type="EMBL" id="KAF5661074.1"/>
    </source>
</evidence>
<feature type="domain" description="Tag1-like fifth Ig-like" evidence="5">
    <location>
        <begin position="743"/>
        <end position="854"/>
    </location>
</feature>
<keyword evidence="2" id="KW-0812">Transmembrane</keyword>
<dbReference type="InterPro" id="IPR059066">
    <property type="entry name" value="Ig_Tag1-like_5th"/>
</dbReference>
<dbReference type="GO" id="GO:0000329">
    <property type="term" value="C:fungal-type vacuole membrane"/>
    <property type="evidence" value="ECO:0007669"/>
    <property type="project" value="InterPro"/>
</dbReference>
<dbReference type="Proteomes" id="UP000567885">
    <property type="component" value="Unassembled WGS sequence"/>
</dbReference>
<feature type="domain" description="Tag1 C-terminal" evidence="3">
    <location>
        <begin position="482"/>
        <end position="593"/>
    </location>
</feature>
<evidence type="ECO:0008006" key="8">
    <source>
        <dbReference type="Google" id="ProtNLM"/>
    </source>
</evidence>
<feature type="domain" description="Tag1-like fourth Ig-like" evidence="4">
    <location>
        <begin position="604"/>
        <end position="720"/>
    </location>
</feature>
<reference evidence="6 7" key="1">
    <citation type="submission" date="2020-05" db="EMBL/GenBank/DDBJ databases">
        <title>Identification and distribution of gene clusters putatively required for synthesis of sphingolipid metabolism inhibitors in phylogenetically diverse species of the filamentous fungus Fusarium.</title>
        <authorList>
            <person name="Kim H.-S."/>
            <person name="Busman M."/>
            <person name="Brown D.W."/>
            <person name="Divon H."/>
            <person name="Uhlig S."/>
            <person name="Proctor R.H."/>
        </authorList>
    </citation>
    <scope>NUCLEOTIDE SEQUENCE [LARGE SCALE GENOMIC DNA]</scope>
    <source>
        <strain evidence="6 7">NRRL 20693</strain>
    </source>
</reference>
<feature type="region of interest" description="Disordered" evidence="1">
    <location>
        <begin position="1"/>
        <end position="62"/>
    </location>
</feature>
<organism evidence="6 7">
    <name type="scientific">Fusarium heterosporum</name>
    <dbReference type="NCBI Taxonomy" id="42747"/>
    <lineage>
        <taxon>Eukaryota</taxon>
        <taxon>Fungi</taxon>
        <taxon>Dikarya</taxon>
        <taxon>Ascomycota</taxon>
        <taxon>Pezizomycotina</taxon>
        <taxon>Sordariomycetes</taxon>
        <taxon>Hypocreomycetidae</taxon>
        <taxon>Hypocreales</taxon>
        <taxon>Nectriaceae</taxon>
        <taxon>Fusarium</taxon>
        <taxon>Fusarium heterosporum species complex</taxon>
    </lineage>
</organism>
<dbReference type="OrthoDB" id="5596576at2759"/>